<evidence type="ECO:0000313" key="1">
    <source>
        <dbReference type="EMBL" id="QGH76466.1"/>
    </source>
</evidence>
<dbReference type="GeneID" id="65122904"/>
<protein>
    <submittedName>
        <fullName evidence="1">Uncharacterized protein</fullName>
    </submittedName>
</protein>
<name>A0A5Q2WDG5_9CAUD</name>
<dbReference type="Proteomes" id="UP000375470">
    <property type="component" value="Segment"/>
</dbReference>
<dbReference type="KEGG" id="vg:65122904"/>
<dbReference type="EMBL" id="MN444876">
    <property type="protein sequence ID" value="QGH76466.1"/>
    <property type="molecule type" value="Genomic_DNA"/>
</dbReference>
<evidence type="ECO:0000313" key="2">
    <source>
        <dbReference type="Proteomes" id="UP000375470"/>
    </source>
</evidence>
<reference evidence="1 2" key="1">
    <citation type="submission" date="2019-09" db="EMBL/GenBank/DDBJ databases">
        <authorList>
            <person name="Cummings J.R."/>
            <person name="Eaglin Z.M."/>
            <person name="Kluemper A.J."/>
            <person name="Powell E.A."/>
            <person name="Stamm J."/>
            <person name="Thompson S.A."/>
            <person name="Tolsma S."/>
            <person name="Caruso S.M."/>
            <person name="Garlena R.A."/>
            <person name="Russell D.A."/>
            <person name="Pope W.H."/>
            <person name="Jacobs-Se D."/>
            <person name="Hatfull G.F."/>
        </authorList>
    </citation>
    <scope>NUCLEOTIDE SEQUENCE [LARGE SCALE GENOMIC DNA]</scope>
</reference>
<gene>
    <name evidence="1" type="primary">190</name>
    <name evidence="1" type="ORF">SEA_DAUBENSKI_195</name>
</gene>
<proteinExistence type="predicted"/>
<sequence>MELDKVVDAAKLGGKVLLDTVELMLLTRSADEPQRKAAVAYMDAYKEQRGEVKTREEWQQFYNGVKKRLVV</sequence>
<accession>A0A5Q2WDG5</accession>
<keyword evidence="2" id="KW-1185">Reference proteome</keyword>
<dbReference type="RefSeq" id="YP_010104923.1">
    <property type="nucleotide sequence ID" value="NC_055822.1"/>
</dbReference>
<organism evidence="1 2">
    <name type="scientific">Streptomyces phage Daubenski</name>
    <dbReference type="NCBI Taxonomy" id="2653725"/>
    <lineage>
        <taxon>Viruses</taxon>
        <taxon>Duplodnaviria</taxon>
        <taxon>Heunggongvirae</taxon>
        <taxon>Uroviricota</taxon>
        <taxon>Caudoviricetes</taxon>
        <taxon>Stanwilliamsviridae</taxon>
        <taxon>Boydwoodruffvirinae</taxon>
        <taxon>Samistivirus</taxon>
        <taxon>Samistivirus daubenski</taxon>
    </lineage>
</organism>